<dbReference type="RefSeq" id="WP_343972161.1">
    <property type="nucleotide sequence ID" value="NZ_BAAAHK010000009.1"/>
</dbReference>
<evidence type="ECO:0000256" key="1">
    <source>
        <dbReference type="SAM" id="Phobius"/>
    </source>
</evidence>
<feature type="transmembrane region" description="Helical" evidence="1">
    <location>
        <begin position="33"/>
        <end position="56"/>
    </location>
</feature>
<feature type="transmembrane region" description="Helical" evidence="1">
    <location>
        <begin position="244"/>
        <end position="264"/>
    </location>
</feature>
<dbReference type="Proteomes" id="UP001500542">
    <property type="component" value="Unassembled WGS sequence"/>
</dbReference>
<gene>
    <name evidence="2" type="ORF">GCM10009554_40770</name>
</gene>
<keyword evidence="1" id="KW-0812">Transmembrane</keyword>
<comment type="caution">
    <text evidence="2">The sequence shown here is derived from an EMBL/GenBank/DDBJ whole genome shotgun (WGS) entry which is preliminary data.</text>
</comment>
<dbReference type="EMBL" id="BAAAHK010000009">
    <property type="protein sequence ID" value="GAA0945688.1"/>
    <property type="molecule type" value="Genomic_DNA"/>
</dbReference>
<feature type="transmembrane region" description="Helical" evidence="1">
    <location>
        <begin position="76"/>
        <end position="100"/>
    </location>
</feature>
<proteinExistence type="predicted"/>
<keyword evidence="1" id="KW-0472">Membrane</keyword>
<accession>A0ABP4B3W3</accession>
<feature type="transmembrane region" description="Helical" evidence="1">
    <location>
        <begin position="200"/>
        <end position="224"/>
    </location>
</feature>
<feature type="transmembrane region" description="Helical" evidence="1">
    <location>
        <begin position="167"/>
        <end position="188"/>
    </location>
</feature>
<dbReference type="Pfam" id="PF12730">
    <property type="entry name" value="ABC2_membrane_4"/>
    <property type="match status" value="1"/>
</dbReference>
<keyword evidence="1" id="KW-1133">Transmembrane helix</keyword>
<feature type="transmembrane region" description="Helical" evidence="1">
    <location>
        <begin position="121"/>
        <end position="147"/>
    </location>
</feature>
<evidence type="ECO:0000313" key="3">
    <source>
        <dbReference type="Proteomes" id="UP001500542"/>
    </source>
</evidence>
<name>A0ABP4B3W3_9ACTN</name>
<organism evidence="2 3">
    <name type="scientific">Kribbella koreensis</name>
    <dbReference type="NCBI Taxonomy" id="57909"/>
    <lineage>
        <taxon>Bacteria</taxon>
        <taxon>Bacillati</taxon>
        <taxon>Actinomycetota</taxon>
        <taxon>Actinomycetes</taxon>
        <taxon>Propionibacteriales</taxon>
        <taxon>Kribbellaceae</taxon>
        <taxon>Kribbella</taxon>
    </lineage>
</organism>
<evidence type="ECO:0000313" key="2">
    <source>
        <dbReference type="EMBL" id="GAA0945688.1"/>
    </source>
</evidence>
<protein>
    <submittedName>
        <fullName evidence="2">ABC transporter permease</fullName>
    </submittedName>
</protein>
<keyword evidence="3" id="KW-1185">Reference proteome</keyword>
<sequence length="269" mass="28272">MTTATITVHRRSSGLRGAVASEWTKLWTVRSSWLNLVAAVLLTGLLALQFGFSTAYDNETLRPEEIPARLPELSAVGGVAVSAMTIVQVVVAAFAMLLVTSEYSTGSIRSTLQWTPVRRNVVLAKAIVLTPVLFLYGLLLGLVASIVGGLAMGQWADWDLATLVADLLAVATYATLAGLFTAGIAFIIRSTAGTLTAAFLLLIVIPMMLAQSSIRALVWLAALLPGGAGQNYLSGSTDTLTPTLSFLVLIAWAAAGLLAGTTILNRRDA</sequence>
<reference evidence="3" key="1">
    <citation type="journal article" date="2019" name="Int. J. Syst. Evol. Microbiol.">
        <title>The Global Catalogue of Microorganisms (GCM) 10K type strain sequencing project: providing services to taxonomists for standard genome sequencing and annotation.</title>
        <authorList>
            <consortium name="The Broad Institute Genomics Platform"/>
            <consortium name="The Broad Institute Genome Sequencing Center for Infectious Disease"/>
            <person name="Wu L."/>
            <person name="Ma J."/>
        </authorList>
    </citation>
    <scope>NUCLEOTIDE SEQUENCE [LARGE SCALE GENOMIC DNA]</scope>
    <source>
        <strain evidence="3">JCM 10977</strain>
    </source>
</reference>